<evidence type="ECO:0000256" key="2">
    <source>
        <dbReference type="ARBA" id="ARBA00022630"/>
    </source>
</evidence>
<evidence type="ECO:0000313" key="4">
    <source>
        <dbReference type="EMBL" id="KAK1376493.1"/>
    </source>
</evidence>
<protein>
    <recommendedName>
        <fullName evidence="6">Glucose-methanol-choline oxidoreductase N-terminal domain-containing protein</fullName>
    </recommendedName>
</protein>
<organism evidence="4 5">
    <name type="scientific">Heracleum sosnowskyi</name>
    <dbReference type="NCBI Taxonomy" id="360622"/>
    <lineage>
        <taxon>Eukaryota</taxon>
        <taxon>Viridiplantae</taxon>
        <taxon>Streptophyta</taxon>
        <taxon>Embryophyta</taxon>
        <taxon>Tracheophyta</taxon>
        <taxon>Spermatophyta</taxon>
        <taxon>Magnoliopsida</taxon>
        <taxon>eudicotyledons</taxon>
        <taxon>Gunneridae</taxon>
        <taxon>Pentapetalae</taxon>
        <taxon>asterids</taxon>
        <taxon>campanulids</taxon>
        <taxon>Apiales</taxon>
        <taxon>Apiaceae</taxon>
        <taxon>Apioideae</taxon>
        <taxon>apioid superclade</taxon>
        <taxon>Tordylieae</taxon>
        <taxon>Tordyliinae</taxon>
        <taxon>Heracleum</taxon>
    </lineage>
</organism>
<comment type="cofactor">
    <cofactor evidence="1">
        <name>FAD</name>
        <dbReference type="ChEBI" id="CHEBI:57692"/>
    </cofactor>
</comment>
<dbReference type="Gene3D" id="3.50.50.60">
    <property type="entry name" value="FAD/NAD(P)-binding domain"/>
    <property type="match status" value="1"/>
</dbReference>
<dbReference type="EMBL" id="JAUIZM010000007">
    <property type="protein sequence ID" value="KAK1376493.1"/>
    <property type="molecule type" value="Genomic_DNA"/>
</dbReference>
<dbReference type="PANTHER" id="PTHR45968:SF31">
    <property type="entry name" value="GLUCOSE-METHANOL-CHOLINE (GMC) OXIDOREDUCTASE FAMILY PROTEIN"/>
    <property type="match status" value="1"/>
</dbReference>
<dbReference type="InterPro" id="IPR036188">
    <property type="entry name" value="FAD/NAD-bd_sf"/>
</dbReference>
<reference evidence="4" key="1">
    <citation type="submission" date="2023-02" db="EMBL/GenBank/DDBJ databases">
        <title>Genome of toxic invasive species Heracleum sosnowskyi carries increased number of genes despite the absence of recent whole-genome duplications.</title>
        <authorList>
            <person name="Schelkunov M."/>
            <person name="Shtratnikova V."/>
            <person name="Makarenko M."/>
            <person name="Klepikova A."/>
            <person name="Omelchenko D."/>
            <person name="Novikova G."/>
            <person name="Obukhova E."/>
            <person name="Bogdanov V."/>
            <person name="Penin A."/>
            <person name="Logacheva M."/>
        </authorList>
    </citation>
    <scope>NUCLEOTIDE SEQUENCE</scope>
    <source>
        <strain evidence="4">Hsosn_3</strain>
        <tissue evidence="4">Leaf</tissue>
    </source>
</reference>
<dbReference type="Proteomes" id="UP001237642">
    <property type="component" value="Unassembled WGS sequence"/>
</dbReference>
<evidence type="ECO:0000313" key="5">
    <source>
        <dbReference type="Proteomes" id="UP001237642"/>
    </source>
</evidence>
<comment type="caution">
    <text evidence="4">The sequence shown here is derived from an EMBL/GenBank/DDBJ whole genome shotgun (WGS) entry which is preliminary data.</text>
</comment>
<dbReference type="PANTHER" id="PTHR45968">
    <property type="entry name" value="OSJNBA0019K04.7 PROTEIN"/>
    <property type="match status" value="1"/>
</dbReference>
<dbReference type="InterPro" id="IPR051871">
    <property type="entry name" value="GMC_Oxidoreductase-Related"/>
</dbReference>
<accession>A0AAD8I0N1</accession>
<evidence type="ECO:0000256" key="1">
    <source>
        <dbReference type="ARBA" id="ARBA00001974"/>
    </source>
</evidence>
<keyword evidence="5" id="KW-1185">Reference proteome</keyword>
<reference evidence="4" key="2">
    <citation type="submission" date="2023-05" db="EMBL/GenBank/DDBJ databases">
        <authorList>
            <person name="Schelkunov M.I."/>
        </authorList>
    </citation>
    <scope>NUCLEOTIDE SEQUENCE</scope>
    <source>
        <strain evidence="4">Hsosn_3</strain>
        <tissue evidence="4">Leaf</tissue>
    </source>
</reference>
<evidence type="ECO:0008006" key="6">
    <source>
        <dbReference type="Google" id="ProtNLM"/>
    </source>
</evidence>
<keyword evidence="3" id="KW-0274">FAD</keyword>
<sequence>MLSGIGPADHLKANGIEVILDQSMVGQGMADNPMNALIIPSKEPLEISPPQTVGITPFGSYVEALSGIIEFGWTKQVNKMTQRRQSPEVKAAVDSYLASSVQAGIILEKVMGPASSGHLELKTLDAKDNPKVTFNYFKDPEDLQKCVQGMKKVIQENDDFFELISSKFLSESRYLTSVQASSVRVLFSCSLTWMYPHAFEENVLDNIKGWVLNDPSRSSCEDPNLNTDCGQRKSSDVEMLKTYSTGLLALCLAGGGQIVEDVLTSGLSAKLMWYLHAEGCDGRHGQDLHERKANGGNGYPVLLPSIVNVSICGPEPSPSTSTNAGGNKIRSSLLAENRFRTASGSRGEDCMAPISIGKGPLYSLRTMMQYLKVYYAQRWDYNTFIFRWFIFFPISQVCTTMTPSGMPIGVPVSQVCTTMTPSGMPIGARGTGVGQLHHTKKDHLP</sequence>
<dbReference type="SUPFAM" id="SSF54373">
    <property type="entry name" value="FAD-linked reductases, C-terminal domain"/>
    <property type="match status" value="1"/>
</dbReference>
<dbReference type="AlphaFoldDB" id="A0AAD8I0N1"/>
<keyword evidence="2" id="KW-0285">Flavoprotein</keyword>
<gene>
    <name evidence="4" type="ORF">POM88_032686</name>
</gene>
<evidence type="ECO:0000256" key="3">
    <source>
        <dbReference type="ARBA" id="ARBA00022827"/>
    </source>
</evidence>
<dbReference type="Gene3D" id="3.30.410.40">
    <property type="match status" value="1"/>
</dbReference>
<proteinExistence type="predicted"/>
<name>A0AAD8I0N1_9APIA</name>